<reference evidence="3" key="1">
    <citation type="submission" date="2016-10" db="EMBL/GenBank/DDBJ databases">
        <authorList>
            <person name="Varghese N."/>
            <person name="Submissions S."/>
        </authorList>
    </citation>
    <scope>NUCLEOTIDE SEQUENCE [LARGE SCALE GENOMIC DNA]</scope>
    <source>
        <strain evidence="3">LMG 26416</strain>
    </source>
</reference>
<organism evidence="2 3">
    <name type="scientific">Paraburkholderia caballeronis</name>
    <dbReference type="NCBI Taxonomy" id="416943"/>
    <lineage>
        <taxon>Bacteria</taxon>
        <taxon>Pseudomonadati</taxon>
        <taxon>Pseudomonadota</taxon>
        <taxon>Betaproteobacteria</taxon>
        <taxon>Burkholderiales</taxon>
        <taxon>Burkholderiaceae</taxon>
        <taxon>Paraburkholderia</taxon>
    </lineage>
</organism>
<evidence type="ECO:0000313" key="3">
    <source>
        <dbReference type="Proteomes" id="UP000199120"/>
    </source>
</evidence>
<evidence type="ECO:0000256" key="1">
    <source>
        <dbReference type="SAM" id="MobiDB-lite"/>
    </source>
</evidence>
<protein>
    <submittedName>
        <fullName evidence="2">Transmembrane transcriptional regulator (Anti-sigma factor RsiW)</fullName>
    </submittedName>
</protein>
<name>A0A1H7K196_9BURK</name>
<dbReference type="RefSeq" id="WP_244283777.1">
    <property type="nucleotide sequence ID" value="NZ_FNSR01000001.1"/>
</dbReference>
<gene>
    <name evidence="2" type="ORF">SAMN05192542_103541</name>
</gene>
<sequence length="303" mass="31215">MGQSASHPDAAAPGADSVPGGAHRAAGTTSTDARNSGASGEPLADDVLEALSAFIDGELPLADAAAVRERIAGDPLAAGRASAYRSQKAALRALADLTAGDGLSSAGPTCIVLRPREPWWWRAGIAAGWVSAGIGIAFAASTLIPRGDGGGLFFADDGAAFARRADVAYAVYSPERRHPVEVGAADEAHLVAWLSKRLGRTLSVPSLQEYGYGLVGGRLLPGASGPAAQLMYENDAGERLTLYVSAAKRDSASYGSLRDGERRTFYWVTGRTGYALSGTISEGKLRTIAADVCSALGGDPARW</sequence>
<evidence type="ECO:0000313" key="2">
    <source>
        <dbReference type="EMBL" id="SEK80589.1"/>
    </source>
</evidence>
<proteinExistence type="predicted"/>
<dbReference type="EMBL" id="FOAJ01000003">
    <property type="protein sequence ID" value="SEK80589.1"/>
    <property type="molecule type" value="Genomic_DNA"/>
</dbReference>
<keyword evidence="2" id="KW-0472">Membrane</keyword>
<accession>A0A1H7K196</accession>
<dbReference type="STRING" id="416943.SAMN05445871_2237"/>
<dbReference type="AlphaFoldDB" id="A0A1H7K196"/>
<feature type="compositionally biased region" description="Polar residues" evidence="1">
    <location>
        <begin position="27"/>
        <end position="38"/>
    </location>
</feature>
<keyword evidence="2" id="KW-0812">Transmembrane</keyword>
<keyword evidence="3" id="KW-1185">Reference proteome</keyword>
<dbReference type="Proteomes" id="UP000199120">
    <property type="component" value="Unassembled WGS sequence"/>
</dbReference>
<feature type="region of interest" description="Disordered" evidence="1">
    <location>
        <begin position="1"/>
        <end position="41"/>
    </location>
</feature>